<evidence type="ECO:0000313" key="3">
    <source>
        <dbReference type="EMBL" id="AOR80649.1"/>
    </source>
</evidence>
<name>A0A1D8AEX7_9SPHN</name>
<dbReference type="KEGG" id="nre:BES08_27845"/>
<feature type="region of interest" description="Disordered" evidence="1">
    <location>
        <begin position="293"/>
        <end position="321"/>
    </location>
</feature>
<feature type="region of interest" description="Disordered" evidence="1">
    <location>
        <begin position="1"/>
        <end position="171"/>
    </location>
</feature>
<dbReference type="NCBIfam" id="NF033157">
    <property type="entry name" value="SWFGD_domain"/>
    <property type="match status" value="1"/>
</dbReference>
<feature type="domain" description="BON" evidence="2">
    <location>
        <begin position="225"/>
        <end position="293"/>
    </location>
</feature>
<feature type="compositionally biased region" description="Low complexity" evidence="1">
    <location>
        <begin position="307"/>
        <end position="321"/>
    </location>
</feature>
<dbReference type="Proteomes" id="UP000094626">
    <property type="component" value="Plasmid pSA2"/>
</dbReference>
<gene>
    <name evidence="3" type="ORF">BES08_27845</name>
</gene>
<dbReference type="InterPro" id="IPR051686">
    <property type="entry name" value="Lipoprotein_DolP"/>
</dbReference>
<feature type="compositionally biased region" description="Polar residues" evidence="1">
    <location>
        <begin position="10"/>
        <end position="32"/>
    </location>
</feature>
<evidence type="ECO:0000256" key="1">
    <source>
        <dbReference type="SAM" id="MobiDB-lite"/>
    </source>
</evidence>
<feature type="compositionally biased region" description="Basic and acidic residues" evidence="1">
    <location>
        <begin position="57"/>
        <end position="122"/>
    </location>
</feature>
<dbReference type="InterPro" id="IPR014004">
    <property type="entry name" value="Transpt-assoc_nodulatn_dom_bac"/>
</dbReference>
<dbReference type="EMBL" id="CP017077">
    <property type="protein sequence ID" value="AOR80649.1"/>
    <property type="molecule type" value="Genomic_DNA"/>
</dbReference>
<organism evidence="3 4">
    <name type="scientific">Novosphingobium resinovorum</name>
    <dbReference type="NCBI Taxonomy" id="158500"/>
    <lineage>
        <taxon>Bacteria</taxon>
        <taxon>Pseudomonadati</taxon>
        <taxon>Pseudomonadota</taxon>
        <taxon>Alphaproteobacteria</taxon>
        <taxon>Sphingomonadales</taxon>
        <taxon>Sphingomonadaceae</taxon>
        <taxon>Novosphingobium</taxon>
    </lineage>
</organism>
<feature type="region of interest" description="Disordered" evidence="1">
    <location>
        <begin position="206"/>
        <end position="227"/>
    </location>
</feature>
<protein>
    <submittedName>
        <fullName evidence="3">BON domain-containing protein</fullName>
    </submittedName>
</protein>
<dbReference type="PANTHER" id="PTHR34606">
    <property type="entry name" value="BON DOMAIN-CONTAINING PROTEIN"/>
    <property type="match status" value="1"/>
</dbReference>
<dbReference type="Gene3D" id="3.30.1340.30">
    <property type="match status" value="1"/>
</dbReference>
<dbReference type="InterPro" id="IPR007055">
    <property type="entry name" value="BON_dom"/>
</dbReference>
<dbReference type="Pfam" id="PF04972">
    <property type="entry name" value="BON"/>
    <property type="match status" value="1"/>
</dbReference>
<proteinExistence type="predicted"/>
<dbReference type="InterPro" id="IPR047800">
    <property type="entry name" value="SWFGD_dom"/>
</dbReference>
<evidence type="ECO:0000313" key="4">
    <source>
        <dbReference type="Proteomes" id="UP000094626"/>
    </source>
</evidence>
<geneLocation type="plasmid" evidence="3 4">
    <name>pSA2</name>
</geneLocation>
<dbReference type="PANTHER" id="PTHR34606:SF15">
    <property type="entry name" value="BON DOMAIN-CONTAINING PROTEIN"/>
    <property type="match status" value="1"/>
</dbReference>
<keyword evidence="3" id="KW-0614">Plasmid</keyword>
<evidence type="ECO:0000259" key="2">
    <source>
        <dbReference type="PROSITE" id="PS50914"/>
    </source>
</evidence>
<sequence length="321" mass="36107">MNRDERNPENRQSGGYRNQASSWDMPRQASQWQDERSRQAGGMDDATEESRSAYVPRRGEGRARNLGDRYESDSASSRYEEASRGTFGRDPRLEGRYGYGRDENIRRASSPRRNDYPVHDFDASGGNDYSSFTSEDYGGRDFSANRGALSGGAHPSNSYRPSWGPGSWSSRHHDDDYGAWRAEGEKRGFLERAGDEVASWFGDKDASRRRDMDHRGRGPSDYTRSDERIREDVNDALTQDWRLDASHVRVVVKEAEVTLDGTVSTRQDKRRAEDLAENVWGVSHVQNNLRVTGSTVRHDQSAVDGIPTTPSSAATRPTTTS</sequence>
<keyword evidence="4" id="KW-1185">Reference proteome</keyword>
<dbReference type="AlphaFoldDB" id="A0A1D8AEX7"/>
<dbReference type="PROSITE" id="PS50914">
    <property type="entry name" value="BON"/>
    <property type="match status" value="1"/>
</dbReference>
<dbReference type="OrthoDB" id="680465at2"/>
<accession>A0A1D8AEX7</accession>
<reference evidence="4" key="1">
    <citation type="journal article" date="2017" name="J. Biotechnol.">
        <title>Complete genome sequence of Novosphingobium resinovorum SA1, a versatile xenobiotic-degrading bacterium capable of utilizing sulfanilic acid.</title>
        <authorList>
            <person name="Hegedus B."/>
            <person name="Kos P.B."/>
            <person name="Balint B."/>
            <person name="Maroti G."/>
            <person name="Gan H.M."/>
            <person name="Perei K."/>
            <person name="Rakhely G."/>
        </authorList>
    </citation>
    <scope>NUCLEOTIDE SEQUENCE [LARGE SCALE GENOMIC DNA]</scope>
    <source>
        <strain evidence="4">SA1</strain>
    </source>
</reference>
<dbReference type="SMART" id="SM00749">
    <property type="entry name" value="BON"/>
    <property type="match status" value="1"/>
</dbReference>